<evidence type="ECO:0000313" key="4">
    <source>
        <dbReference type="Proteomes" id="UP000218767"/>
    </source>
</evidence>
<feature type="transmembrane region" description="Helical" evidence="1">
    <location>
        <begin position="564"/>
        <end position="584"/>
    </location>
</feature>
<sequence length="687" mass="77800">MELSYQIPRPALIWTLVAVVLVLLPQSIRMPIWIGVVALFCVCWRVLIHNGKLNYPSRKLRVVVVLFTLIVSFSQIRNIGIGLDSAASLLALGFVFKLIEMRHKRDIYVVISLCFVMSMVAFLYSQSVLTTLYVALVVAVAMGAMIALNRSSSVVDNRGTARLAMKIAAQALPLTIVLFLVFPRIAPLWAVPMQTGVNSTGVTDEMSPGDISQLARSAELAFRVQFEDGVELTHGQLYWRGLVLDHFDGVTWRRSRNSSAYSVAASLADFRISYDDRIRTLGEPVSYNVILEPTQQPWLFGLHLAEDVNDEFFSGRNFELFNNGRITQRLSYDLRSYMQNQTDVLLLDSSRNRTLELPDGGNERSLEFAIGLRASVSTDREYANSVLAHFRQNQYFYTLNAPLLGENRIDEFLFDTMAGFCEHYASSFTYLMRSVGIPARVVVGYQGAEANPYENYLMVYQYNAHAWSEVWFEGEGWVRFDPTGAVSPTRIELGVQEALRNDPAFMEDDLFSAARFGGIGWLNAMRLRLDAIEYEWNQLVVNYDEDVQFELFERLFGEVTEQKVIMLMATLAFIVIVAVGFTVINIEPRIQRTPIDRFYLRVCRELAKINLVRRRGEGPIAFKDRICAERPELADAMAELTDMYVKLNYVGKSVSGAEQKNEMQALQTVYAKLKTKMPALAGLRRTG</sequence>
<dbReference type="Pfam" id="PF01841">
    <property type="entry name" value="Transglut_core"/>
    <property type="match status" value="1"/>
</dbReference>
<dbReference type="InterPro" id="IPR025403">
    <property type="entry name" value="TgpA-like_C"/>
</dbReference>
<name>A0A2A4X122_9GAMM</name>
<comment type="caution">
    <text evidence="3">The sequence shown here is derived from an EMBL/GenBank/DDBJ whole genome shotgun (WGS) entry which is preliminary data.</text>
</comment>
<dbReference type="SMART" id="SM00460">
    <property type="entry name" value="TGc"/>
    <property type="match status" value="1"/>
</dbReference>
<evidence type="ECO:0000256" key="1">
    <source>
        <dbReference type="SAM" id="Phobius"/>
    </source>
</evidence>
<feature type="transmembrane region" description="Helical" evidence="1">
    <location>
        <begin position="7"/>
        <end position="24"/>
    </location>
</feature>
<gene>
    <name evidence="3" type="ORF">COB20_11075</name>
</gene>
<dbReference type="AlphaFoldDB" id="A0A2A4X122"/>
<evidence type="ECO:0000313" key="3">
    <source>
        <dbReference type="EMBL" id="PCI76230.1"/>
    </source>
</evidence>
<dbReference type="InterPro" id="IPR052901">
    <property type="entry name" value="Bact_TGase-like"/>
</dbReference>
<evidence type="ECO:0000259" key="2">
    <source>
        <dbReference type="SMART" id="SM00460"/>
    </source>
</evidence>
<dbReference type="SUPFAM" id="SSF54001">
    <property type="entry name" value="Cysteine proteinases"/>
    <property type="match status" value="1"/>
</dbReference>
<dbReference type="InterPro" id="IPR021878">
    <property type="entry name" value="TgpA_N"/>
</dbReference>
<organism evidence="3 4">
    <name type="scientific">SAR86 cluster bacterium</name>
    <dbReference type="NCBI Taxonomy" id="2030880"/>
    <lineage>
        <taxon>Bacteria</taxon>
        <taxon>Pseudomonadati</taxon>
        <taxon>Pseudomonadota</taxon>
        <taxon>Gammaproteobacteria</taxon>
        <taxon>SAR86 cluster</taxon>
    </lineage>
</organism>
<dbReference type="EMBL" id="NVUL01000060">
    <property type="protein sequence ID" value="PCI76230.1"/>
    <property type="molecule type" value="Genomic_DNA"/>
</dbReference>
<accession>A0A2A4X122</accession>
<dbReference type="Gene3D" id="3.10.620.30">
    <property type="match status" value="1"/>
</dbReference>
<reference evidence="4" key="1">
    <citation type="submission" date="2017-08" db="EMBL/GenBank/DDBJ databases">
        <title>A dynamic microbial community with high functional redundancy inhabits the cold, oxic subseafloor aquifer.</title>
        <authorList>
            <person name="Tully B.J."/>
            <person name="Wheat C.G."/>
            <person name="Glazer B.T."/>
            <person name="Huber J.A."/>
        </authorList>
    </citation>
    <scope>NUCLEOTIDE SEQUENCE [LARGE SCALE GENOMIC DNA]</scope>
</reference>
<dbReference type="Proteomes" id="UP000218767">
    <property type="component" value="Unassembled WGS sequence"/>
</dbReference>
<feature type="transmembrane region" description="Helical" evidence="1">
    <location>
        <begin position="30"/>
        <end position="48"/>
    </location>
</feature>
<feature type="domain" description="Transglutaminase-like" evidence="2">
    <location>
        <begin position="413"/>
        <end position="484"/>
    </location>
</feature>
<proteinExistence type="predicted"/>
<dbReference type="Pfam" id="PF13559">
    <property type="entry name" value="DUF4129"/>
    <property type="match status" value="1"/>
</dbReference>
<feature type="transmembrane region" description="Helical" evidence="1">
    <location>
        <begin position="82"/>
        <end position="99"/>
    </location>
</feature>
<dbReference type="PANTHER" id="PTHR42736:SF1">
    <property type="entry name" value="PROTEIN-GLUTAMINE GAMMA-GLUTAMYLTRANSFERASE"/>
    <property type="match status" value="1"/>
</dbReference>
<keyword evidence="1" id="KW-0472">Membrane</keyword>
<keyword evidence="1" id="KW-0812">Transmembrane</keyword>
<feature type="transmembrane region" description="Helical" evidence="1">
    <location>
        <begin position="130"/>
        <end position="148"/>
    </location>
</feature>
<feature type="transmembrane region" description="Helical" evidence="1">
    <location>
        <begin position="169"/>
        <end position="190"/>
    </location>
</feature>
<dbReference type="InterPro" id="IPR038765">
    <property type="entry name" value="Papain-like_cys_pep_sf"/>
</dbReference>
<feature type="transmembrane region" description="Helical" evidence="1">
    <location>
        <begin position="106"/>
        <end position="124"/>
    </location>
</feature>
<dbReference type="InterPro" id="IPR002931">
    <property type="entry name" value="Transglutaminase-like"/>
</dbReference>
<protein>
    <recommendedName>
        <fullName evidence="2">Transglutaminase-like domain-containing protein</fullName>
    </recommendedName>
</protein>
<dbReference type="PANTHER" id="PTHR42736">
    <property type="entry name" value="PROTEIN-GLUTAMINE GAMMA-GLUTAMYLTRANSFERASE"/>
    <property type="match status" value="1"/>
</dbReference>
<keyword evidence="1" id="KW-1133">Transmembrane helix</keyword>
<dbReference type="Pfam" id="PF11992">
    <property type="entry name" value="TgpA_N"/>
    <property type="match status" value="1"/>
</dbReference>